<proteinExistence type="predicted"/>
<organism evidence="2 3">
    <name type="scientific">Mycolicibacterium mageritense</name>
    <name type="common">Mycobacterium mageritense</name>
    <dbReference type="NCBI Taxonomy" id="53462"/>
    <lineage>
        <taxon>Bacteria</taxon>
        <taxon>Bacillati</taxon>
        <taxon>Actinomycetota</taxon>
        <taxon>Actinomycetes</taxon>
        <taxon>Mycobacteriales</taxon>
        <taxon>Mycobacteriaceae</taxon>
        <taxon>Mycolicibacterium</taxon>
    </lineage>
</organism>
<accession>A0AAI8TYH5</accession>
<dbReference type="InterPro" id="IPR003779">
    <property type="entry name" value="CMD-like"/>
</dbReference>
<dbReference type="PANTHER" id="PTHR34846">
    <property type="entry name" value="4-CARBOXYMUCONOLACTONE DECARBOXYLASE FAMILY PROTEIN (AFU_ORTHOLOGUE AFUA_6G11590)"/>
    <property type="match status" value="1"/>
</dbReference>
<evidence type="ECO:0000313" key="2">
    <source>
        <dbReference type="EMBL" id="BDY33333.1"/>
    </source>
</evidence>
<evidence type="ECO:0000313" key="3">
    <source>
        <dbReference type="Proteomes" id="UP001241092"/>
    </source>
</evidence>
<dbReference type="Pfam" id="PF02627">
    <property type="entry name" value="CMD"/>
    <property type="match status" value="1"/>
</dbReference>
<reference evidence="2" key="1">
    <citation type="submission" date="2023-03" db="EMBL/GenBank/DDBJ databases">
        <title>Draft genome sequence of a Mycolicibacterium mageritense strain H4_3_1 isolated from a hybrid biological-inorganic system reactor.</title>
        <authorList>
            <person name="Feng X."/>
            <person name="Kazama D."/>
            <person name="Sato K."/>
            <person name="Kobayashi H."/>
        </authorList>
    </citation>
    <scope>NUCLEOTIDE SEQUENCE</scope>
    <source>
        <strain evidence="2">H4_3_1</strain>
    </source>
</reference>
<dbReference type="Gene3D" id="1.20.1290.10">
    <property type="entry name" value="AhpD-like"/>
    <property type="match status" value="1"/>
</dbReference>
<dbReference type="EMBL" id="AP027452">
    <property type="protein sequence ID" value="BDY33333.1"/>
    <property type="molecule type" value="Genomic_DNA"/>
</dbReference>
<evidence type="ECO:0000259" key="1">
    <source>
        <dbReference type="Pfam" id="PF02627"/>
    </source>
</evidence>
<dbReference type="AlphaFoldDB" id="A0AAI8TYH5"/>
<protein>
    <recommendedName>
        <fullName evidence="1">Carboxymuconolactone decarboxylase-like domain-containing protein</fullName>
    </recommendedName>
</protein>
<name>A0AAI8TYH5_MYCME</name>
<dbReference type="RefSeq" id="WP_073903327.1">
    <property type="nucleotide sequence ID" value="NZ_AP027452.1"/>
</dbReference>
<gene>
    <name evidence="2" type="ORF">hbim_07310</name>
</gene>
<dbReference type="SUPFAM" id="SSF69118">
    <property type="entry name" value="AhpD-like"/>
    <property type="match status" value="1"/>
</dbReference>
<dbReference type="PANTHER" id="PTHR34846:SF5">
    <property type="entry name" value="CARBOXYMUCONOLACTONE DECARBOXYLASE-LIKE DOMAIN-CONTAINING PROTEIN"/>
    <property type="match status" value="1"/>
</dbReference>
<dbReference type="Proteomes" id="UP001241092">
    <property type="component" value="Chromosome"/>
</dbReference>
<dbReference type="InterPro" id="IPR029032">
    <property type="entry name" value="AhpD-like"/>
</dbReference>
<sequence length="185" mass="20917">MRVPPLPADEWDDDVRHALAVMLPEERLNPEGAGTALSTLARHPHLTKAFLRFSNHLLFRSTLDARLRELAILRIAHRRHCEYEWAHHAFIAKAQGLTDDEIADIQLGKAAATLDQLVLDAVDELDEESRISDATWAALCEHFDERQRMDLVFTIGGYGLMAMAYNTFGIEPEHGTAEPGPRERR</sequence>
<feature type="domain" description="Carboxymuconolactone decarboxylase-like" evidence="1">
    <location>
        <begin position="44"/>
        <end position="123"/>
    </location>
</feature>
<dbReference type="GO" id="GO:0051920">
    <property type="term" value="F:peroxiredoxin activity"/>
    <property type="evidence" value="ECO:0007669"/>
    <property type="project" value="InterPro"/>
</dbReference>